<name>A0A1I8BYR2_MELHA</name>
<feature type="region of interest" description="Disordered" evidence="3">
    <location>
        <begin position="313"/>
        <end position="409"/>
    </location>
</feature>
<feature type="compositionally biased region" description="Polar residues" evidence="3">
    <location>
        <begin position="447"/>
        <end position="461"/>
    </location>
</feature>
<dbReference type="PANTHER" id="PTHR21637:SF0">
    <property type="entry name" value="AT10158P"/>
    <property type="match status" value="1"/>
</dbReference>
<evidence type="ECO:0000313" key="5">
    <source>
        <dbReference type="Proteomes" id="UP000095281"/>
    </source>
</evidence>
<feature type="compositionally biased region" description="Low complexity" evidence="3">
    <location>
        <begin position="333"/>
        <end position="349"/>
    </location>
</feature>
<feature type="region of interest" description="Disordered" evidence="3">
    <location>
        <begin position="430"/>
        <end position="461"/>
    </location>
</feature>
<accession>A0A1I8BYR2</accession>
<dbReference type="GO" id="GO:0042327">
    <property type="term" value="P:positive regulation of phosphorylation"/>
    <property type="evidence" value="ECO:0007669"/>
    <property type="project" value="TreeGrafter"/>
</dbReference>
<feature type="domain" description="BTBD10/KCTD20 BTB/POZ" evidence="4">
    <location>
        <begin position="35"/>
        <end position="160"/>
    </location>
</feature>
<reference evidence="6" key="1">
    <citation type="submission" date="2016-11" db="UniProtKB">
        <authorList>
            <consortium name="WormBaseParasite"/>
        </authorList>
    </citation>
    <scope>IDENTIFICATION</scope>
</reference>
<proteinExistence type="predicted"/>
<dbReference type="Gene3D" id="3.30.710.10">
    <property type="entry name" value="Potassium Channel Kv1.1, Chain A"/>
    <property type="match status" value="1"/>
</dbReference>
<dbReference type="AlphaFoldDB" id="A0A1I8BYR2"/>
<keyword evidence="5" id="KW-1185">Reference proteome</keyword>
<dbReference type="Proteomes" id="UP000095281">
    <property type="component" value="Unplaced"/>
</dbReference>
<sequence>MSLGGPAHESLLSKPHSQQPAQTIELSRGENGDYVVLVVENSRFIVNPARLIAKSDTMLGRMFAMRARSAGASNAAIMANNNCNESGNNIDLVRPNEQNEYDVAEGISAPCFRVIMDYYHRGIMNCPPVVAVSELREACDYLMVPFNVNTVKCQDLRSLLHEISNEGARGQFNVFLEEIILPQLVIAAERGERECHIVVLMDEDVVDWDEEYPPQIGGEDVPQVVYSTPLYKFFKYAENRDVAKQVLKEREMKKIRLGMEGYPTHKERIKRRFNRTEVMYNYVQRPFLHSSWEKEEARSRHVDFACPIVKSKSNPSLASAASDPLPQPAPLQNNNNGNGGFDIVIGNNDQHSHHHHYSEQHNHHQQQIHIHHNQQHEQRNQNNREQLNEQQQQPSSSYQNNNNQPNQDEQKNNLLLNVAVANMHLNVGGQRQSLRSPPAQIVPSDLLDQQNTDEGNSSQNE</sequence>
<evidence type="ECO:0000256" key="2">
    <source>
        <dbReference type="ARBA" id="ARBA00022490"/>
    </source>
</evidence>
<dbReference type="WBParaSite" id="MhA1_Contig797.frz3.gene4">
    <property type="protein sequence ID" value="MhA1_Contig797.frz3.gene4"/>
    <property type="gene ID" value="MhA1_Contig797.frz3.gene4"/>
</dbReference>
<dbReference type="InterPro" id="IPR011333">
    <property type="entry name" value="SKP1/BTB/POZ_sf"/>
</dbReference>
<organism evidence="5 6">
    <name type="scientific">Meloidogyne hapla</name>
    <name type="common">Root-knot nematode worm</name>
    <dbReference type="NCBI Taxonomy" id="6305"/>
    <lineage>
        <taxon>Eukaryota</taxon>
        <taxon>Metazoa</taxon>
        <taxon>Ecdysozoa</taxon>
        <taxon>Nematoda</taxon>
        <taxon>Chromadorea</taxon>
        <taxon>Rhabditida</taxon>
        <taxon>Tylenchina</taxon>
        <taxon>Tylenchomorpha</taxon>
        <taxon>Tylenchoidea</taxon>
        <taxon>Meloidogynidae</taxon>
        <taxon>Meloidogyninae</taxon>
        <taxon>Meloidogyne</taxon>
    </lineage>
</organism>
<feature type="region of interest" description="Disordered" evidence="3">
    <location>
        <begin position="1"/>
        <end position="22"/>
    </location>
</feature>
<dbReference type="InterPro" id="IPR039885">
    <property type="entry name" value="BTBD10/KCTD20_BTB/POZ"/>
</dbReference>
<dbReference type="SUPFAM" id="SSF54695">
    <property type="entry name" value="POZ domain"/>
    <property type="match status" value="1"/>
</dbReference>
<keyword evidence="2" id="KW-0963">Cytoplasm</keyword>
<feature type="compositionally biased region" description="Low complexity" evidence="3">
    <location>
        <begin position="380"/>
        <end position="409"/>
    </location>
</feature>
<evidence type="ECO:0000256" key="3">
    <source>
        <dbReference type="SAM" id="MobiDB-lite"/>
    </source>
</evidence>
<dbReference type="InterPro" id="IPR039886">
    <property type="entry name" value="BTBD10/KCTD20"/>
</dbReference>
<dbReference type="PANTHER" id="PTHR21637">
    <property type="entry name" value="BTB/POZ DOMAIN-CONTAINING PROTEIN 10-RELATED"/>
    <property type="match status" value="1"/>
</dbReference>
<evidence type="ECO:0000256" key="1">
    <source>
        <dbReference type="ARBA" id="ARBA00004496"/>
    </source>
</evidence>
<feature type="compositionally biased region" description="Basic residues" evidence="3">
    <location>
        <begin position="363"/>
        <end position="373"/>
    </location>
</feature>
<dbReference type="GO" id="GO:0005737">
    <property type="term" value="C:cytoplasm"/>
    <property type="evidence" value="ECO:0007669"/>
    <property type="project" value="UniProtKB-SubCell"/>
</dbReference>
<evidence type="ECO:0000259" key="4">
    <source>
        <dbReference type="Pfam" id="PF16017"/>
    </source>
</evidence>
<evidence type="ECO:0000313" key="6">
    <source>
        <dbReference type="WBParaSite" id="MhA1_Contig797.frz3.gene4"/>
    </source>
</evidence>
<dbReference type="Pfam" id="PF16017">
    <property type="entry name" value="BTB_3"/>
    <property type="match status" value="1"/>
</dbReference>
<comment type="subcellular location">
    <subcellularLocation>
        <location evidence="1">Cytoplasm</location>
    </subcellularLocation>
</comment>
<protein>
    <submittedName>
        <fullName evidence="6">BTB_3 domain-containing protein</fullName>
    </submittedName>
</protein>